<dbReference type="Proteomes" id="UP000005139">
    <property type="component" value="Unassembled WGS sequence"/>
</dbReference>
<proteinExistence type="predicted"/>
<dbReference type="SUPFAM" id="SSF53067">
    <property type="entry name" value="Actin-like ATPase domain"/>
    <property type="match status" value="2"/>
</dbReference>
<evidence type="ECO:0000259" key="1">
    <source>
        <dbReference type="SMART" id="SM00842"/>
    </source>
</evidence>
<dbReference type="EMBL" id="AAWL01000006">
    <property type="protein sequence ID" value="EAX47865.1"/>
    <property type="molecule type" value="Genomic_DNA"/>
</dbReference>
<dbReference type="PANTHER" id="PTHR32432:SF3">
    <property type="entry name" value="ETHANOLAMINE UTILIZATION PROTEIN EUTJ"/>
    <property type="match status" value="1"/>
</dbReference>
<dbReference type="CDD" id="cd24049">
    <property type="entry name" value="ASKHA_NBD_PilM"/>
    <property type="match status" value="1"/>
</dbReference>
<reference evidence="2 3" key="2">
    <citation type="submission" date="2007-01" db="EMBL/GenBank/DDBJ databases">
        <title>Sequencing of the draft genome and assembly of Thermosinus carboxydivorans Nor1.</title>
        <authorList>
            <consortium name="US DOE Joint Genome Institute (JGI-PGF)"/>
            <person name="Copeland A."/>
            <person name="Lucas S."/>
            <person name="Lapidus A."/>
            <person name="Barry K."/>
            <person name="Glavina del Rio T."/>
            <person name="Dalin E."/>
            <person name="Tice H."/>
            <person name="Bruce D."/>
            <person name="Pitluck S."/>
            <person name="Richardson P."/>
        </authorList>
    </citation>
    <scope>NUCLEOTIDE SEQUENCE [LARGE SCALE GENOMIC DNA]</scope>
    <source>
        <strain evidence="2 3">Nor1</strain>
    </source>
</reference>
<comment type="caution">
    <text evidence="2">The sequence shown here is derived from an EMBL/GenBank/DDBJ whole genome shotgun (WGS) entry which is preliminary data.</text>
</comment>
<keyword evidence="3" id="KW-1185">Reference proteome</keyword>
<dbReference type="Gene3D" id="3.30.1490.300">
    <property type="match status" value="1"/>
</dbReference>
<dbReference type="InterPro" id="IPR003494">
    <property type="entry name" value="SHS2_FtsA"/>
</dbReference>
<gene>
    <name evidence="2" type="ORF">TcarDRAFT_1554</name>
</gene>
<dbReference type="InterPro" id="IPR005883">
    <property type="entry name" value="PilM"/>
</dbReference>
<dbReference type="SMART" id="SM00842">
    <property type="entry name" value="FtsA"/>
    <property type="match status" value="1"/>
</dbReference>
<dbReference type="eggNOG" id="COG4972">
    <property type="taxonomic scope" value="Bacteria"/>
</dbReference>
<reference evidence="2 3" key="1">
    <citation type="submission" date="2007-01" db="EMBL/GenBank/DDBJ databases">
        <title>Annotation of the draft genome assembly of Thermosinus carboxydivorans Nor1.</title>
        <authorList>
            <consortium name="US DOE Joint Genome Institute (JGI-ORNL)"/>
            <person name="Larimer F."/>
            <person name="Land M."/>
            <person name="Hauser L."/>
        </authorList>
    </citation>
    <scope>NUCLEOTIDE SEQUENCE [LARGE SCALE GENOMIC DNA]</scope>
    <source>
        <strain evidence="2 3">Nor1</strain>
    </source>
</reference>
<dbReference type="InterPro" id="IPR043129">
    <property type="entry name" value="ATPase_NBD"/>
</dbReference>
<dbReference type="InterPro" id="IPR050696">
    <property type="entry name" value="FtsA/MreB"/>
</dbReference>
<name>A1HQ14_9FIRM</name>
<organism evidence="2 3">
    <name type="scientific">Thermosinus carboxydivorans Nor1</name>
    <dbReference type="NCBI Taxonomy" id="401526"/>
    <lineage>
        <taxon>Bacteria</taxon>
        <taxon>Bacillati</taxon>
        <taxon>Bacillota</taxon>
        <taxon>Negativicutes</taxon>
        <taxon>Selenomonadales</taxon>
        <taxon>Sporomusaceae</taxon>
        <taxon>Thermosinus</taxon>
    </lineage>
</organism>
<feature type="domain" description="SHS2" evidence="1">
    <location>
        <begin position="42"/>
        <end position="207"/>
    </location>
</feature>
<dbReference type="Gene3D" id="3.30.420.40">
    <property type="match status" value="2"/>
</dbReference>
<dbReference type="OrthoDB" id="5291956at2"/>
<dbReference type="AlphaFoldDB" id="A1HQ14"/>
<sequence length="382" mass="42251">MSISSLLFRTRLQLLKPTPIATKGKAMWKKLERLFARKTDRLLGIDIGTGAAKLAEVVCRRGQPLVMAVGMVDLPDGIMENGYINDSAMLTQTLRQLLAVSGARGRDAVFAVGGKSIYVREMLFPTMTEEELREAIKWDIEKYVPYEPDSYYYDFAVVGPGKNEREIKVLLVAVPRPIVDSITAVAKELGLRPVAIDIEPLALYRTLAEAENALVIDIGCQLSQVSVFQQGSLAVTRAIAVGGRRFTEVVASTLDLEIGEAELFKRRQKALLQRPDQEGEQSHLHRQLELVVNDLIREVLRTAEYYQMQNKEARLDKVLLCGGGAKLDNLSYHLAAQLGLPVSPQTFMPQLQVAEAIDQNYLQENFAQLAVAVGLAMRGGGL</sequence>
<dbReference type="GO" id="GO:0051301">
    <property type="term" value="P:cell division"/>
    <property type="evidence" value="ECO:0007669"/>
    <property type="project" value="InterPro"/>
</dbReference>
<dbReference type="PIRSF" id="PIRSF019169">
    <property type="entry name" value="PilM"/>
    <property type="match status" value="1"/>
</dbReference>
<dbReference type="Pfam" id="PF11104">
    <property type="entry name" value="PilM_2"/>
    <property type="match status" value="1"/>
</dbReference>
<accession>A1HQ14</accession>
<evidence type="ECO:0000313" key="2">
    <source>
        <dbReference type="EMBL" id="EAX47865.1"/>
    </source>
</evidence>
<dbReference type="PANTHER" id="PTHR32432">
    <property type="entry name" value="CELL DIVISION PROTEIN FTSA-RELATED"/>
    <property type="match status" value="1"/>
</dbReference>
<protein>
    <submittedName>
        <fullName evidence="2">Type IV pilus assembly protein PilM</fullName>
    </submittedName>
</protein>
<evidence type="ECO:0000313" key="3">
    <source>
        <dbReference type="Proteomes" id="UP000005139"/>
    </source>
</evidence>
<dbReference type="NCBIfam" id="TIGR01175">
    <property type="entry name" value="pilM"/>
    <property type="match status" value="1"/>
</dbReference>